<dbReference type="PROSITE" id="PS50850">
    <property type="entry name" value="MFS"/>
    <property type="match status" value="1"/>
</dbReference>
<dbReference type="EMBL" id="CP119078">
    <property type="protein sequence ID" value="WED42178.1"/>
    <property type="molecule type" value="Genomic_DNA"/>
</dbReference>
<feature type="transmembrane region" description="Helical" evidence="6">
    <location>
        <begin position="82"/>
        <end position="103"/>
    </location>
</feature>
<dbReference type="InterPro" id="IPR036259">
    <property type="entry name" value="MFS_trans_sf"/>
</dbReference>
<dbReference type="InterPro" id="IPR011701">
    <property type="entry name" value="MFS"/>
</dbReference>
<keyword evidence="5 6" id="KW-0472">Membrane</keyword>
<evidence type="ECO:0000259" key="7">
    <source>
        <dbReference type="PROSITE" id="PS50850"/>
    </source>
</evidence>
<evidence type="ECO:0000313" key="9">
    <source>
        <dbReference type="Proteomes" id="UP001222087"/>
    </source>
</evidence>
<dbReference type="Gene3D" id="1.20.1720.10">
    <property type="entry name" value="Multidrug resistance protein D"/>
    <property type="match status" value="1"/>
</dbReference>
<evidence type="ECO:0000256" key="3">
    <source>
        <dbReference type="ARBA" id="ARBA00022692"/>
    </source>
</evidence>
<dbReference type="PANTHER" id="PTHR42718">
    <property type="entry name" value="MAJOR FACILITATOR SUPERFAMILY MULTIDRUG TRANSPORTER MFSC"/>
    <property type="match status" value="1"/>
</dbReference>
<feature type="transmembrane region" description="Helical" evidence="6">
    <location>
        <begin position="357"/>
        <end position="378"/>
    </location>
</feature>
<feature type="transmembrane region" description="Helical" evidence="6">
    <location>
        <begin position="384"/>
        <end position="408"/>
    </location>
</feature>
<reference evidence="8 9" key="1">
    <citation type="submission" date="2023-02" db="EMBL/GenBank/DDBJ databases">
        <title>Genome Sequence of L. cardiaca H63T.</title>
        <authorList>
            <person name="Lopez A.E."/>
            <person name="Cianciotto N.P."/>
        </authorList>
    </citation>
    <scope>NUCLEOTIDE SEQUENCE [LARGE SCALE GENOMIC DNA]</scope>
    <source>
        <strain evidence="8 9">H63</strain>
    </source>
</reference>
<feature type="transmembrane region" description="Helical" evidence="6">
    <location>
        <begin position="168"/>
        <end position="187"/>
    </location>
</feature>
<feature type="transmembrane region" description="Helical" evidence="6">
    <location>
        <begin position="321"/>
        <end position="345"/>
    </location>
</feature>
<evidence type="ECO:0000313" key="8">
    <source>
        <dbReference type="EMBL" id="WED42178.1"/>
    </source>
</evidence>
<evidence type="ECO:0000256" key="6">
    <source>
        <dbReference type="SAM" id="Phobius"/>
    </source>
</evidence>
<evidence type="ECO:0000256" key="1">
    <source>
        <dbReference type="ARBA" id="ARBA00004141"/>
    </source>
</evidence>
<evidence type="ECO:0000256" key="5">
    <source>
        <dbReference type="ARBA" id="ARBA00023136"/>
    </source>
</evidence>
<dbReference type="PANTHER" id="PTHR42718:SF9">
    <property type="entry name" value="MAJOR FACILITATOR SUPERFAMILY MULTIDRUG TRANSPORTER MFSC"/>
    <property type="match status" value="1"/>
</dbReference>
<keyword evidence="3 6" id="KW-0812">Transmembrane</keyword>
<feature type="transmembrane region" description="Helical" evidence="6">
    <location>
        <begin position="50"/>
        <end position="70"/>
    </location>
</feature>
<organism evidence="8 9">
    <name type="scientific">Legionella cardiaca</name>
    <dbReference type="NCBI Taxonomy" id="1071983"/>
    <lineage>
        <taxon>Bacteria</taxon>
        <taxon>Pseudomonadati</taxon>
        <taxon>Pseudomonadota</taxon>
        <taxon>Gammaproteobacteria</taxon>
        <taxon>Legionellales</taxon>
        <taxon>Legionellaceae</taxon>
        <taxon>Legionella</taxon>
    </lineage>
</organism>
<feature type="transmembrane region" description="Helical" evidence="6">
    <location>
        <begin position="263"/>
        <end position="281"/>
    </location>
</feature>
<dbReference type="PROSITE" id="PS00216">
    <property type="entry name" value="SUGAR_TRANSPORT_1"/>
    <property type="match status" value="1"/>
</dbReference>
<evidence type="ECO:0000256" key="2">
    <source>
        <dbReference type="ARBA" id="ARBA00022448"/>
    </source>
</evidence>
<dbReference type="SUPFAM" id="SSF103473">
    <property type="entry name" value="MFS general substrate transporter"/>
    <property type="match status" value="1"/>
</dbReference>
<keyword evidence="4 6" id="KW-1133">Transmembrane helix</keyword>
<dbReference type="Pfam" id="PF07690">
    <property type="entry name" value="MFS_1"/>
    <property type="match status" value="1"/>
</dbReference>
<keyword evidence="2" id="KW-0813">Transport</keyword>
<dbReference type="RefSeq" id="WP_275088003.1">
    <property type="nucleotide sequence ID" value="NZ_CP119078.1"/>
</dbReference>
<feature type="transmembrane region" description="Helical" evidence="6">
    <location>
        <begin position="12"/>
        <end position="30"/>
    </location>
</feature>
<accession>A0ABY8ANR4</accession>
<evidence type="ECO:0000256" key="4">
    <source>
        <dbReference type="ARBA" id="ARBA00022989"/>
    </source>
</evidence>
<comment type="subcellular location">
    <subcellularLocation>
        <location evidence="1">Membrane</location>
        <topology evidence="1">Multi-pass membrane protein</topology>
    </subcellularLocation>
</comment>
<proteinExistence type="predicted"/>
<feature type="transmembrane region" description="Helical" evidence="6">
    <location>
        <begin position="140"/>
        <end position="162"/>
    </location>
</feature>
<keyword evidence="9" id="KW-1185">Reference proteome</keyword>
<feature type="domain" description="Major facilitator superfamily (MFS) profile" evidence="7">
    <location>
        <begin position="16"/>
        <end position="405"/>
    </location>
</feature>
<protein>
    <submittedName>
        <fullName evidence="8">MFS transporter</fullName>
    </submittedName>
</protein>
<sequence length="416" mass="45758">MSQPLINITRKQALIFACFLVLYEFLTYIANDMIMPGMVQVVNSFHGPESAIATSLTAYILGGASLQLFLGPISDRYGRRPVMIFGAIFFVICTILIACSNSIDQFLLARFFQGMGLCFITVIGYATLQEIFAEMDAVRLIAIMANAAILAPLIGPLLGAIFVHYFSWRFIFVIIGAFALFALWGLWRYMPEPVGQIKHNGEEIKRISLSPRVVAQNYKNLIANPSVFFGSAALGLVGLPCIVWIALAPVILIKDAHLSVIEYGVWQIPLFGASIAGNWFLQRLTHKGSLKKILLIGSMLVVLSLLLVLILPLLISDYFLWLMPGLIVYFFGLGVVAAPLSRLILFSTPVGKGTTSAFMSMLGMLIQAVGIEIANYLYATHNNILFGLYCALAGIIYLLLLAGTFLFAKEQTTFIE</sequence>
<dbReference type="Proteomes" id="UP001222087">
    <property type="component" value="Chromosome"/>
</dbReference>
<feature type="transmembrane region" description="Helical" evidence="6">
    <location>
        <begin position="227"/>
        <end position="251"/>
    </location>
</feature>
<name>A0ABY8ANR4_9GAMM</name>
<feature type="transmembrane region" description="Helical" evidence="6">
    <location>
        <begin position="293"/>
        <end position="315"/>
    </location>
</feature>
<dbReference type="InterPro" id="IPR005829">
    <property type="entry name" value="Sugar_transporter_CS"/>
</dbReference>
<feature type="transmembrane region" description="Helical" evidence="6">
    <location>
        <begin position="109"/>
        <end position="128"/>
    </location>
</feature>
<gene>
    <name evidence="8" type="ORF">PXX05_09575</name>
</gene>
<dbReference type="InterPro" id="IPR020846">
    <property type="entry name" value="MFS_dom"/>
</dbReference>